<evidence type="ECO:0000313" key="1">
    <source>
        <dbReference type="EMBL" id="MFC0514493.1"/>
    </source>
</evidence>
<comment type="caution">
    <text evidence="1">The sequence shown here is derived from an EMBL/GenBank/DDBJ whole genome shotgun (WGS) entry which is preliminary data.</text>
</comment>
<organism evidence="1 2">
    <name type="scientific">Mucilaginibacter angelicae</name>
    <dbReference type="NCBI Taxonomy" id="869718"/>
    <lineage>
        <taxon>Bacteria</taxon>
        <taxon>Pseudomonadati</taxon>
        <taxon>Bacteroidota</taxon>
        <taxon>Sphingobacteriia</taxon>
        <taxon>Sphingobacteriales</taxon>
        <taxon>Sphingobacteriaceae</taxon>
        <taxon>Mucilaginibacter</taxon>
    </lineage>
</organism>
<name>A0ABV6L4T3_9SPHI</name>
<evidence type="ECO:0008006" key="3">
    <source>
        <dbReference type="Google" id="ProtNLM"/>
    </source>
</evidence>
<dbReference type="Gene3D" id="3.40.50.300">
    <property type="entry name" value="P-loop containing nucleotide triphosphate hydrolases"/>
    <property type="match status" value="1"/>
</dbReference>
<dbReference type="SUPFAM" id="SSF48452">
    <property type="entry name" value="TPR-like"/>
    <property type="match status" value="1"/>
</dbReference>
<protein>
    <recommendedName>
        <fullName evidence="3">NB-ARC domain-containing protein</fullName>
    </recommendedName>
</protein>
<reference evidence="1 2" key="1">
    <citation type="submission" date="2024-09" db="EMBL/GenBank/DDBJ databases">
        <authorList>
            <person name="Sun Q."/>
            <person name="Mori K."/>
        </authorList>
    </citation>
    <scope>NUCLEOTIDE SEQUENCE [LARGE SCALE GENOMIC DNA]</scope>
    <source>
        <strain evidence="1 2">NCAIM B.02415</strain>
    </source>
</reference>
<dbReference type="EMBL" id="JBHLTS010000021">
    <property type="protein sequence ID" value="MFC0514493.1"/>
    <property type="molecule type" value="Genomic_DNA"/>
</dbReference>
<dbReference type="InterPro" id="IPR011990">
    <property type="entry name" value="TPR-like_helical_dom_sf"/>
</dbReference>
<gene>
    <name evidence="1" type="ORF">ACFFGT_09785</name>
</gene>
<dbReference type="SUPFAM" id="SSF52540">
    <property type="entry name" value="P-loop containing nucleoside triphosphate hydrolases"/>
    <property type="match status" value="1"/>
</dbReference>
<dbReference type="Proteomes" id="UP001589828">
    <property type="component" value="Unassembled WGS sequence"/>
</dbReference>
<accession>A0ABV6L4T3</accession>
<proteinExistence type="predicted"/>
<dbReference type="Gene3D" id="1.25.40.10">
    <property type="entry name" value="Tetratricopeptide repeat domain"/>
    <property type="match status" value="1"/>
</dbReference>
<dbReference type="InterPro" id="IPR027417">
    <property type="entry name" value="P-loop_NTPase"/>
</dbReference>
<sequence>MKSHGQSWAEPEQTKMYYQYETLADEYHFQEFLKDVFNKKFSVGSFEEYRTRGQAQYGVDVYSARQQVAVQAKKKDIGRTKNALVRELLRELQETVAMLKDFPHPVEQVYFATNTKKYAEIQDEAIKLSRFHGKDIIFYSWEDLQKDISLNPDIRIKYYPHYNHQLFSRNIVAIGRFSLANLFGREKELDVINGLLNQHKLLLLQAVGGCGKSTLAKMYYEIKGRDYHHLLWLNGVRNFKKDIASNQALLTGLRCEFEANDSLDKIYELILSALFTVPGKLLIVIDDIIGDDEQNLGAELYRWASRENTHILITSRESLEIDAQLQLTNLSYEDCKSLFTANCKKDVSEAALKELFDLLSYNPMIIELVAKTINATDHLDVPTVIDNFKKDQLGAPQLQTAIQHNSNGRPVYGKLYDFINAAFDFTDHTEQEWYLLTLLSVLPAGRLPLPELLDIFFVVPEERPKIVEAVSSLAKKGFLVRETDDIRTHQLVLDVVRMKNTHYFLYSWIFTPLINRLNKANATFSNEGHRLSFYAGHILSRLKGEKSESILQPLFLLKNNLLLTYRYLGLTDMATGLALELEDELDAVKAFNFGDSNLYPKVLHNIGMHYVHQGDLDKGENYVSKAIAESAEGDLVGKVNFYNVLFMINVRRGTLEKAFESSHNALELLRPTPIEETGHLMAMIFNNYAVLSLKYNQPRKAWEEIFMGLDLYSQSKSPDRNEGFKATYLMNGAYALSGLGEHGEAVKLAEAGVEVREKLGLSNDPGLLDCLEMAIEICEIAGDPEKQKVFIAKRDAIK</sequence>
<evidence type="ECO:0000313" key="2">
    <source>
        <dbReference type="Proteomes" id="UP001589828"/>
    </source>
</evidence>
<keyword evidence="2" id="KW-1185">Reference proteome</keyword>